<dbReference type="KEGG" id="mfy:HH212_22050"/>
<feature type="signal peptide" evidence="2">
    <location>
        <begin position="1"/>
        <end position="21"/>
    </location>
</feature>
<sequence length="66" mass="7197">MSRHVKKLLVHYLGLFSAASAAGFLCNHYMGEPHASALLVVGLAFVNSTMGILQIACHDRLSGRWK</sequence>
<evidence type="ECO:0000313" key="4">
    <source>
        <dbReference type="Proteomes" id="UP000502415"/>
    </source>
</evidence>
<evidence type="ECO:0000256" key="1">
    <source>
        <dbReference type="SAM" id="Phobius"/>
    </source>
</evidence>
<keyword evidence="1" id="KW-0812">Transmembrane</keyword>
<evidence type="ECO:0000313" key="3">
    <source>
        <dbReference type="EMBL" id="QJE02373.1"/>
    </source>
</evidence>
<keyword evidence="1" id="KW-1133">Transmembrane helix</keyword>
<dbReference type="AlphaFoldDB" id="A0A7Z2W079"/>
<accession>A0A7Z2W079</accession>
<dbReference type="Proteomes" id="UP000502415">
    <property type="component" value="Chromosome"/>
</dbReference>
<gene>
    <name evidence="3" type="ORF">HH212_22050</name>
</gene>
<proteinExistence type="predicted"/>
<keyword evidence="1" id="KW-0472">Membrane</keyword>
<dbReference type="EMBL" id="CP051685">
    <property type="protein sequence ID" value="QJE02373.1"/>
    <property type="molecule type" value="Genomic_DNA"/>
</dbReference>
<protein>
    <submittedName>
        <fullName evidence="3">Uncharacterized protein</fullName>
    </submittedName>
</protein>
<organism evidence="3 4">
    <name type="scientific">Massilia forsythiae</name>
    <dbReference type="NCBI Taxonomy" id="2728020"/>
    <lineage>
        <taxon>Bacteria</taxon>
        <taxon>Pseudomonadati</taxon>
        <taxon>Pseudomonadota</taxon>
        <taxon>Betaproteobacteria</taxon>
        <taxon>Burkholderiales</taxon>
        <taxon>Oxalobacteraceae</taxon>
        <taxon>Telluria group</taxon>
        <taxon>Massilia</taxon>
    </lineage>
</organism>
<name>A0A7Z2W079_9BURK</name>
<reference evidence="3 4" key="1">
    <citation type="submission" date="2020-04" db="EMBL/GenBank/DDBJ databases">
        <title>Genome sequencing of novel species.</title>
        <authorList>
            <person name="Heo J."/>
            <person name="Kim S.-J."/>
            <person name="Kim J.-S."/>
            <person name="Hong S.-B."/>
            <person name="Kwon S.-W."/>
        </authorList>
    </citation>
    <scope>NUCLEOTIDE SEQUENCE [LARGE SCALE GENOMIC DNA]</scope>
    <source>
        <strain evidence="3 4">GN2-R2</strain>
    </source>
</reference>
<evidence type="ECO:0000256" key="2">
    <source>
        <dbReference type="SAM" id="SignalP"/>
    </source>
</evidence>
<dbReference type="RefSeq" id="WP_170204460.1">
    <property type="nucleotide sequence ID" value="NZ_CP051685.1"/>
</dbReference>
<keyword evidence="2" id="KW-0732">Signal</keyword>
<feature type="transmembrane region" description="Helical" evidence="1">
    <location>
        <begin position="37"/>
        <end position="57"/>
    </location>
</feature>
<feature type="chain" id="PRO_5031352122" evidence="2">
    <location>
        <begin position="22"/>
        <end position="66"/>
    </location>
</feature>
<keyword evidence="4" id="KW-1185">Reference proteome</keyword>